<dbReference type="GO" id="GO:0016363">
    <property type="term" value="C:nuclear matrix"/>
    <property type="evidence" value="ECO:0007669"/>
    <property type="project" value="UniProtKB-SubCell"/>
</dbReference>
<evidence type="ECO:0000256" key="5">
    <source>
        <dbReference type="ARBA" id="ARBA00022723"/>
    </source>
</evidence>
<evidence type="ECO:0000259" key="11">
    <source>
        <dbReference type="PROSITE" id="PS50897"/>
    </source>
</evidence>
<evidence type="ECO:0000256" key="4">
    <source>
        <dbReference type="ARBA" id="ARBA00022490"/>
    </source>
</evidence>
<evidence type="ECO:0000256" key="3">
    <source>
        <dbReference type="ARBA" id="ARBA00014384"/>
    </source>
</evidence>
<dbReference type="InterPro" id="IPR013144">
    <property type="entry name" value="CRA_dom"/>
</dbReference>
<proteinExistence type="predicted"/>
<evidence type="ECO:0000256" key="7">
    <source>
        <dbReference type="ARBA" id="ARBA00022833"/>
    </source>
</evidence>
<keyword evidence="14" id="KW-1185">Reference proteome</keyword>
<accession>A0A2T7PCB2</accession>
<dbReference type="GO" id="GO:0034657">
    <property type="term" value="C:GID complex"/>
    <property type="evidence" value="ECO:0007669"/>
    <property type="project" value="TreeGrafter"/>
</dbReference>
<dbReference type="PROSITE" id="PS50897">
    <property type="entry name" value="CTLH"/>
    <property type="match status" value="1"/>
</dbReference>
<dbReference type="PANTHER" id="PTHR12170">
    <property type="entry name" value="MACROPHAGE ERYTHROBLAST ATTACHER-RELATED"/>
    <property type="match status" value="1"/>
</dbReference>
<dbReference type="AlphaFoldDB" id="A0A2T7PCB2"/>
<dbReference type="GO" id="GO:0061630">
    <property type="term" value="F:ubiquitin protein ligase activity"/>
    <property type="evidence" value="ECO:0007669"/>
    <property type="project" value="InterPro"/>
</dbReference>
<dbReference type="SMART" id="SM00668">
    <property type="entry name" value="CTLH"/>
    <property type="match status" value="1"/>
</dbReference>
<dbReference type="GO" id="GO:0008270">
    <property type="term" value="F:zinc ion binding"/>
    <property type="evidence" value="ECO:0007669"/>
    <property type="project" value="UniProtKB-KW"/>
</dbReference>
<evidence type="ECO:0000313" key="14">
    <source>
        <dbReference type="Proteomes" id="UP000245119"/>
    </source>
</evidence>
<dbReference type="PANTHER" id="PTHR12170:SF2">
    <property type="entry name" value="E3 UBIQUITIN-PROTEIN TRANSFERASE MAEA"/>
    <property type="match status" value="1"/>
</dbReference>
<dbReference type="Proteomes" id="UP000245119">
    <property type="component" value="Linkage Group LG5"/>
</dbReference>
<dbReference type="GO" id="GO:0043161">
    <property type="term" value="P:proteasome-mediated ubiquitin-dependent protein catabolic process"/>
    <property type="evidence" value="ECO:0007669"/>
    <property type="project" value="InterPro"/>
</dbReference>
<keyword evidence="8" id="KW-0265">Erythrocyte maturation</keyword>
<comment type="caution">
    <text evidence="13">The sequence shown here is derived from an EMBL/GenBank/DDBJ whole genome shotgun (WGS) entry which is preliminary data.</text>
</comment>
<dbReference type="InterPro" id="IPR045098">
    <property type="entry name" value="Fyv10_fam"/>
</dbReference>
<dbReference type="SMART" id="SM00757">
    <property type="entry name" value="CRA"/>
    <property type="match status" value="1"/>
</dbReference>
<evidence type="ECO:0000259" key="12">
    <source>
        <dbReference type="PROSITE" id="PS51867"/>
    </source>
</evidence>
<dbReference type="OrthoDB" id="1933455at2759"/>
<dbReference type="InterPro" id="IPR006594">
    <property type="entry name" value="LisH"/>
</dbReference>
<dbReference type="STRING" id="400727.A0A2T7PCB2"/>
<organism evidence="13 14">
    <name type="scientific">Pomacea canaliculata</name>
    <name type="common">Golden apple snail</name>
    <dbReference type="NCBI Taxonomy" id="400727"/>
    <lineage>
        <taxon>Eukaryota</taxon>
        <taxon>Metazoa</taxon>
        <taxon>Spiralia</taxon>
        <taxon>Lophotrochozoa</taxon>
        <taxon>Mollusca</taxon>
        <taxon>Gastropoda</taxon>
        <taxon>Caenogastropoda</taxon>
        <taxon>Architaenioglossa</taxon>
        <taxon>Ampullarioidea</taxon>
        <taxon>Ampullariidae</taxon>
        <taxon>Pomacea</taxon>
    </lineage>
</organism>
<dbReference type="SUPFAM" id="SSF57850">
    <property type="entry name" value="RING/U-box"/>
    <property type="match status" value="1"/>
</dbReference>
<evidence type="ECO:0000256" key="8">
    <source>
        <dbReference type="ARBA" id="ARBA00023057"/>
    </source>
</evidence>
<comment type="subcellular location">
    <subcellularLocation>
        <location evidence="2">Cytoplasm</location>
    </subcellularLocation>
    <subcellularLocation>
        <location evidence="1">Nucleus matrix</location>
    </subcellularLocation>
</comment>
<feature type="zinc finger region" description="RING-Gid-type" evidence="10">
    <location>
        <begin position="247"/>
        <end position="316"/>
    </location>
</feature>
<evidence type="ECO:0000256" key="6">
    <source>
        <dbReference type="ARBA" id="ARBA00022771"/>
    </source>
</evidence>
<dbReference type="InterPro" id="IPR024964">
    <property type="entry name" value="CTLH/CRA"/>
</dbReference>
<keyword evidence="7" id="KW-0862">Zinc</keyword>
<evidence type="ECO:0000256" key="2">
    <source>
        <dbReference type="ARBA" id="ARBA00004496"/>
    </source>
</evidence>
<dbReference type="Pfam" id="PF10607">
    <property type="entry name" value="CTLH"/>
    <property type="match status" value="1"/>
</dbReference>
<evidence type="ECO:0000256" key="9">
    <source>
        <dbReference type="ARBA" id="ARBA00029678"/>
    </source>
</evidence>
<feature type="domain" description="CTLH" evidence="11">
    <location>
        <begin position="94"/>
        <end position="150"/>
    </location>
</feature>
<name>A0A2T7PCB2_POMCA</name>
<evidence type="ECO:0000256" key="1">
    <source>
        <dbReference type="ARBA" id="ARBA00004109"/>
    </source>
</evidence>
<dbReference type="CDD" id="cd16659">
    <property type="entry name" value="RING-Ubox_Emp"/>
    <property type="match status" value="1"/>
</dbReference>
<dbReference type="InterPro" id="IPR006595">
    <property type="entry name" value="CTLH_C"/>
</dbReference>
<evidence type="ECO:0000313" key="13">
    <source>
        <dbReference type="EMBL" id="PVD31056.1"/>
    </source>
</evidence>
<sequence>MTGNDLEKCLQRPVTAGEADENIHTEIESTRSIKRRVDHLQAVSSFCEQQLPLWHKTRLDRMLVEYCLRAGYYNIAVMLAKHSNIEDLTNIELFMMSREVEESLKRRETGPCLSWCYENKSKLRKFKSNLEFNIRKQEFIEYVRNNNRLEAVRHARKHFSGVEGDQMAEVQLVMGLLAFSPHTNILRYKGLFADSRWDELVKQFREENFRLHQLNNTSVFTAALQAGLSSLKTPHCYKDTCQRNSNCPVCSRHLNELAQPLPFAHCANSRLICTITGHSLNEHNPPMMLPNGYIYGQAALLRMAADNDGRVVCPRTREIYTLDEAEKVFVM</sequence>
<gene>
    <name evidence="13" type="ORF">C0Q70_10333</name>
</gene>
<keyword evidence="6 10" id="KW-0863">Zinc-finger</keyword>
<dbReference type="GO" id="GO:0043249">
    <property type="term" value="P:erythrocyte maturation"/>
    <property type="evidence" value="ECO:0007669"/>
    <property type="project" value="UniProtKB-KW"/>
</dbReference>
<dbReference type="InterPro" id="IPR044063">
    <property type="entry name" value="ZF_RING_GID"/>
</dbReference>
<evidence type="ECO:0000256" key="10">
    <source>
        <dbReference type="PROSITE-ProRule" id="PRU01215"/>
    </source>
</evidence>
<keyword evidence="5" id="KW-0479">Metal-binding</keyword>
<keyword evidence="4" id="KW-0963">Cytoplasm</keyword>
<protein>
    <recommendedName>
        <fullName evidence="3">E3 ubiquitin-protein transferase MAEA</fullName>
    </recommendedName>
    <alternativeName>
        <fullName evidence="9">Macrophage erythroblast attacher</fullName>
    </alternativeName>
</protein>
<dbReference type="GO" id="GO:0005737">
    <property type="term" value="C:cytoplasm"/>
    <property type="evidence" value="ECO:0007669"/>
    <property type="project" value="UniProtKB-SubCell"/>
</dbReference>
<dbReference type="EMBL" id="PZQS01000005">
    <property type="protein sequence ID" value="PVD31056.1"/>
    <property type="molecule type" value="Genomic_DNA"/>
</dbReference>
<dbReference type="PROSITE" id="PS51867">
    <property type="entry name" value="ZF_RING_GID"/>
    <property type="match status" value="1"/>
</dbReference>
<feature type="domain" description="RING-Gid-type" evidence="12">
    <location>
        <begin position="247"/>
        <end position="316"/>
    </location>
</feature>
<reference evidence="13 14" key="1">
    <citation type="submission" date="2018-04" db="EMBL/GenBank/DDBJ databases">
        <title>The genome of golden apple snail Pomacea canaliculata provides insight into stress tolerance and invasive adaptation.</title>
        <authorList>
            <person name="Liu C."/>
            <person name="Liu B."/>
            <person name="Ren Y."/>
            <person name="Zhang Y."/>
            <person name="Wang H."/>
            <person name="Li S."/>
            <person name="Jiang F."/>
            <person name="Yin L."/>
            <person name="Zhang G."/>
            <person name="Qian W."/>
            <person name="Fan W."/>
        </authorList>
    </citation>
    <scope>NUCLEOTIDE SEQUENCE [LARGE SCALE GENOMIC DNA]</scope>
    <source>
        <strain evidence="13">SZHN2017</strain>
        <tissue evidence="13">Muscle</tissue>
    </source>
</reference>
<dbReference type="PROSITE" id="PS50896">
    <property type="entry name" value="LISH"/>
    <property type="match status" value="1"/>
</dbReference>